<name>A0A2Z2NXL7_9GAMM</name>
<feature type="transmembrane region" description="Helical" evidence="1">
    <location>
        <begin position="29"/>
        <end position="47"/>
    </location>
</feature>
<dbReference type="Proteomes" id="UP000250079">
    <property type="component" value="Chromosome"/>
</dbReference>
<protein>
    <submittedName>
        <fullName evidence="2">Uncharacterized protein</fullName>
    </submittedName>
</protein>
<keyword evidence="1" id="KW-0472">Membrane</keyword>
<sequence length="82" mass="8951">MELLIGFIAVLVVFALLEKLKEKFKSINWMKFFSTLVIGSIILAVVFSFTAEGVLVIVGSYAALIVIALVRGTFSVKVNNKA</sequence>
<keyword evidence="1" id="KW-1133">Transmembrane helix</keyword>
<dbReference type="EMBL" id="CP018632">
    <property type="protein sequence ID" value="ASJ76196.1"/>
    <property type="molecule type" value="Genomic_DNA"/>
</dbReference>
<evidence type="ECO:0000313" key="3">
    <source>
        <dbReference type="Proteomes" id="UP000250079"/>
    </source>
</evidence>
<evidence type="ECO:0000313" key="2">
    <source>
        <dbReference type="EMBL" id="ASJ76196.1"/>
    </source>
</evidence>
<proteinExistence type="predicted"/>
<gene>
    <name evidence="2" type="ORF">IMCC3135_30735</name>
</gene>
<accession>A0A2Z2NXL7</accession>
<reference evidence="2 3" key="1">
    <citation type="submission" date="2016-12" db="EMBL/GenBank/DDBJ databases">
        <authorList>
            <person name="Song W.-J."/>
            <person name="Kurnit D.M."/>
        </authorList>
    </citation>
    <scope>NUCLEOTIDE SEQUENCE [LARGE SCALE GENOMIC DNA]</scope>
    <source>
        <strain evidence="2 3">IMCC3135</strain>
    </source>
</reference>
<keyword evidence="1" id="KW-0812">Transmembrane</keyword>
<feature type="transmembrane region" description="Helical" evidence="1">
    <location>
        <begin position="54"/>
        <end position="74"/>
    </location>
</feature>
<dbReference type="AlphaFoldDB" id="A0A2Z2NXL7"/>
<organism evidence="2 3">
    <name type="scientific">Granulosicoccus antarcticus IMCC3135</name>
    <dbReference type="NCBI Taxonomy" id="1192854"/>
    <lineage>
        <taxon>Bacteria</taxon>
        <taxon>Pseudomonadati</taxon>
        <taxon>Pseudomonadota</taxon>
        <taxon>Gammaproteobacteria</taxon>
        <taxon>Chromatiales</taxon>
        <taxon>Granulosicoccaceae</taxon>
        <taxon>Granulosicoccus</taxon>
    </lineage>
</organism>
<evidence type="ECO:0000256" key="1">
    <source>
        <dbReference type="SAM" id="Phobius"/>
    </source>
</evidence>
<dbReference type="RefSeq" id="WP_088920999.1">
    <property type="nucleotide sequence ID" value="NZ_CP018632.1"/>
</dbReference>
<keyword evidence="3" id="KW-1185">Reference proteome</keyword>
<dbReference type="KEGG" id="gai:IMCC3135_30735"/>